<organism evidence="1 2">
    <name type="scientific">Alteromonas salexigens</name>
    <dbReference type="NCBI Taxonomy" id="2982530"/>
    <lineage>
        <taxon>Bacteria</taxon>
        <taxon>Pseudomonadati</taxon>
        <taxon>Pseudomonadota</taxon>
        <taxon>Gammaproteobacteria</taxon>
        <taxon>Alteromonadales</taxon>
        <taxon>Alteromonadaceae</taxon>
        <taxon>Alteromonas/Salinimonas group</taxon>
        <taxon>Alteromonas</taxon>
    </lineage>
</organism>
<dbReference type="EMBL" id="JAOTJC010000008">
    <property type="protein sequence ID" value="MCU7555155.1"/>
    <property type="molecule type" value="Genomic_DNA"/>
</dbReference>
<dbReference type="Pfam" id="PF11227">
    <property type="entry name" value="DUF3025"/>
    <property type="match status" value="1"/>
</dbReference>
<dbReference type="Proteomes" id="UP001209257">
    <property type="component" value="Unassembled WGS sequence"/>
</dbReference>
<evidence type="ECO:0000313" key="2">
    <source>
        <dbReference type="Proteomes" id="UP001209257"/>
    </source>
</evidence>
<accession>A0ABT2VPB1</accession>
<dbReference type="RefSeq" id="WP_262994533.1">
    <property type="nucleotide sequence ID" value="NZ_JAOTJC010000008.1"/>
</dbReference>
<protein>
    <submittedName>
        <fullName evidence="1">DUF3025 domain-containing protein</fullName>
    </submittedName>
</protein>
<reference evidence="2" key="1">
    <citation type="submission" date="2023-07" db="EMBL/GenBank/DDBJ databases">
        <title>Study on multiphase classification of strain Alteromonas salexigens isolated from the Yellow Sea.</title>
        <authorList>
            <person name="Sun L."/>
        </authorList>
    </citation>
    <scope>NUCLEOTIDE SEQUENCE [LARGE SCALE GENOMIC DNA]</scope>
    <source>
        <strain evidence="2">ASW11-19</strain>
    </source>
</reference>
<evidence type="ECO:0000313" key="1">
    <source>
        <dbReference type="EMBL" id="MCU7555155.1"/>
    </source>
</evidence>
<gene>
    <name evidence="1" type="ORF">OCL06_11165</name>
</gene>
<comment type="caution">
    <text evidence="1">The sequence shown here is derived from an EMBL/GenBank/DDBJ whole genome shotgun (WGS) entry which is preliminary data.</text>
</comment>
<sequence length="284" mass="32290">MTSTDINWQPDTFLTAAAAPVRALFDTLQLTGCTAFPTAGFLSEKMKMLHPAWQGPVFVAQSALAEDDARYYEEIIGSDNRIPTREHSWHDLFNACIWMQFPQTKLHLNQLHVDDIQRHGVHPRTPRRNRLTHFDECGVVLAVEQRHLNAGNALLAGLAEHAWLEVLWHHRQTWLDTVTPFMFGHANLEMMLAPFTGLTGKWLAVTVPDGFRELSQAQQWAVIDSAVSARITALDNFQQPEILRPLPLLGVPGWWPGQSKSFYHDTSYFRPQRANTPRTVQLPL</sequence>
<dbReference type="InterPro" id="IPR021390">
    <property type="entry name" value="DUF3025"/>
</dbReference>
<name>A0ABT2VPB1_9ALTE</name>
<proteinExistence type="predicted"/>
<keyword evidence="2" id="KW-1185">Reference proteome</keyword>